<evidence type="ECO:0000259" key="1">
    <source>
        <dbReference type="Pfam" id="PF00534"/>
    </source>
</evidence>
<evidence type="ECO:0008006" key="5">
    <source>
        <dbReference type="Google" id="ProtNLM"/>
    </source>
</evidence>
<proteinExistence type="predicted"/>
<dbReference type="AlphaFoldDB" id="A0AAN1FEL5"/>
<gene>
    <name evidence="3" type="ORF">BSZ05_05015</name>
</gene>
<dbReference type="Pfam" id="PF00534">
    <property type="entry name" value="Glycos_transf_1"/>
    <property type="match status" value="1"/>
</dbReference>
<feature type="domain" description="Glycosyltransferase subfamily 4-like N-terminal" evidence="2">
    <location>
        <begin position="5"/>
        <end position="106"/>
    </location>
</feature>
<organism evidence="3 4">
    <name type="scientific">Vibrio mediterranei</name>
    <dbReference type="NCBI Taxonomy" id="689"/>
    <lineage>
        <taxon>Bacteria</taxon>
        <taxon>Pseudomonadati</taxon>
        <taxon>Pseudomonadota</taxon>
        <taxon>Gammaproteobacteria</taxon>
        <taxon>Vibrionales</taxon>
        <taxon>Vibrionaceae</taxon>
        <taxon>Vibrio</taxon>
    </lineage>
</organism>
<dbReference type="Gene3D" id="3.40.50.2000">
    <property type="entry name" value="Glycogen Phosphorylase B"/>
    <property type="match status" value="2"/>
</dbReference>
<dbReference type="PANTHER" id="PTHR12526">
    <property type="entry name" value="GLYCOSYLTRANSFERASE"/>
    <property type="match status" value="1"/>
</dbReference>
<dbReference type="GO" id="GO:0016757">
    <property type="term" value="F:glycosyltransferase activity"/>
    <property type="evidence" value="ECO:0007669"/>
    <property type="project" value="InterPro"/>
</dbReference>
<accession>A0AAN1FEL5</accession>
<sequence>MLVLKITYIVNVSWFFHSHFYRLAKHNLAKGHTVHIITGDEEKREEYEAEGFHYHNYGVTRDGTNPYNELKVLLGLFRLLKQTKPDLIHAFTIKPVLYSGLITKLFRHLRPRHSLFSITGLGSLSLSESPKGRFLWRIVESVYKSALSQPQATVIFENSDDRALFVADGIVPKHRTALVNGAGIDTQYFVPMKTDNQPPVVVFLARMLKDKGAREFIEAARLLNDRGVLVTMRMVGGVDEENISSLNEVELKAAHSEGVIEYLGHRSDVKEVYQRADIACLPSYREGLPKSLIEASSCGLAIVTSDTPGCRQLVDSNVPNGLLVPVKDALALADAIEQLVADEALRVIFGERSRTLAVEKYDYTSVLASFDALYGK</sequence>
<feature type="domain" description="Glycosyl transferase family 1" evidence="1">
    <location>
        <begin position="194"/>
        <end position="354"/>
    </location>
</feature>
<name>A0AAN1FEL5_9VIBR</name>
<evidence type="ECO:0000313" key="4">
    <source>
        <dbReference type="Proteomes" id="UP000197092"/>
    </source>
</evidence>
<evidence type="ECO:0000259" key="2">
    <source>
        <dbReference type="Pfam" id="PF13477"/>
    </source>
</evidence>
<dbReference type="Proteomes" id="UP000197092">
    <property type="component" value="Chromosome 1"/>
</dbReference>
<reference evidence="4" key="1">
    <citation type="submission" date="2016-12" db="EMBL/GenBank/DDBJ databases">
        <title>Comparative genomic analysis reveals the diversity, evolution, and environmental adaptation strategies of the genus Vibrio.</title>
        <authorList>
            <person name="Lin H."/>
            <person name="Wang X."/>
            <person name="Zhang X.-H."/>
        </authorList>
    </citation>
    <scope>NUCLEOTIDE SEQUENCE [LARGE SCALE GENOMIC DNA]</scope>
    <source>
        <strain evidence="4">QT6D1</strain>
    </source>
</reference>
<dbReference type="SUPFAM" id="SSF53756">
    <property type="entry name" value="UDP-Glycosyltransferase/glycogen phosphorylase"/>
    <property type="match status" value="1"/>
</dbReference>
<protein>
    <recommendedName>
        <fullName evidence="5">Glycosyltransferase family 1 protein</fullName>
    </recommendedName>
</protein>
<dbReference type="PANTHER" id="PTHR12526:SF638">
    <property type="entry name" value="SPORE COAT PROTEIN SA"/>
    <property type="match status" value="1"/>
</dbReference>
<dbReference type="CDD" id="cd03808">
    <property type="entry name" value="GT4_CapM-like"/>
    <property type="match status" value="1"/>
</dbReference>
<dbReference type="EMBL" id="CP018308">
    <property type="protein sequence ID" value="ASI89216.1"/>
    <property type="molecule type" value="Genomic_DNA"/>
</dbReference>
<dbReference type="KEGG" id="vsh:BSZ05_05015"/>
<dbReference type="Pfam" id="PF13477">
    <property type="entry name" value="Glyco_trans_4_2"/>
    <property type="match status" value="1"/>
</dbReference>
<evidence type="ECO:0000313" key="3">
    <source>
        <dbReference type="EMBL" id="ASI89216.1"/>
    </source>
</evidence>
<dbReference type="GO" id="GO:1901135">
    <property type="term" value="P:carbohydrate derivative metabolic process"/>
    <property type="evidence" value="ECO:0007669"/>
    <property type="project" value="UniProtKB-ARBA"/>
</dbReference>
<dbReference type="InterPro" id="IPR001296">
    <property type="entry name" value="Glyco_trans_1"/>
</dbReference>
<dbReference type="InterPro" id="IPR028098">
    <property type="entry name" value="Glyco_trans_4-like_N"/>
</dbReference>